<dbReference type="HOGENOM" id="CLU_1780119_0_0_1"/>
<name>A0A0D9XUP5_9ORYZ</name>
<reference evidence="2 3" key="1">
    <citation type="submission" date="2012-08" db="EMBL/GenBank/DDBJ databases">
        <title>Oryza genome evolution.</title>
        <authorList>
            <person name="Wing R.A."/>
        </authorList>
    </citation>
    <scope>NUCLEOTIDE SEQUENCE</scope>
</reference>
<dbReference type="Proteomes" id="UP000032180">
    <property type="component" value="Chromosome 11"/>
</dbReference>
<sequence length="146" mass="15388">MKSACAPHALKHFNLLTRAGIKLKHVNPDVFTNRISSRLDQCLPTIANRRSGAAGARGNVGGESPAAEPRDGDDCFLAASDGDDVPETARHATASPELTGVDGSLDRKSGRCGIAIPISSWYGPTVPTWLTDVTDDRPVAVLEAQV</sequence>
<evidence type="ECO:0000256" key="1">
    <source>
        <dbReference type="SAM" id="MobiDB-lite"/>
    </source>
</evidence>
<protein>
    <submittedName>
        <fullName evidence="2">Uncharacterized protein</fullName>
    </submittedName>
</protein>
<dbReference type="EnsemblPlants" id="LPERR11G17610.3">
    <property type="protein sequence ID" value="LPERR11G17610.3"/>
    <property type="gene ID" value="LPERR11G17610"/>
</dbReference>
<feature type="region of interest" description="Disordered" evidence="1">
    <location>
        <begin position="50"/>
        <end position="104"/>
    </location>
</feature>
<reference evidence="2" key="3">
    <citation type="submission" date="2015-04" db="UniProtKB">
        <authorList>
            <consortium name="EnsemblPlants"/>
        </authorList>
    </citation>
    <scope>IDENTIFICATION</scope>
</reference>
<accession>A0A0D9XUP5</accession>
<proteinExistence type="predicted"/>
<dbReference type="Gramene" id="LPERR11G17610.3">
    <property type="protein sequence ID" value="LPERR11G17610.3"/>
    <property type="gene ID" value="LPERR11G17610"/>
</dbReference>
<dbReference type="AlphaFoldDB" id="A0A0D9XUP5"/>
<reference evidence="3" key="2">
    <citation type="submission" date="2013-12" db="EMBL/GenBank/DDBJ databases">
        <authorList>
            <person name="Yu Y."/>
            <person name="Lee S."/>
            <person name="de Baynast K."/>
            <person name="Wissotski M."/>
            <person name="Liu L."/>
            <person name="Talag J."/>
            <person name="Goicoechea J."/>
            <person name="Angelova A."/>
            <person name="Jetty R."/>
            <person name="Kudrna D."/>
            <person name="Golser W."/>
            <person name="Rivera L."/>
            <person name="Zhang J."/>
            <person name="Wing R."/>
        </authorList>
    </citation>
    <scope>NUCLEOTIDE SEQUENCE</scope>
</reference>
<keyword evidence="3" id="KW-1185">Reference proteome</keyword>
<organism evidence="2 3">
    <name type="scientific">Leersia perrieri</name>
    <dbReference type="NCBI Taxonomy" id="77586"/>
    <lineage>
        <taxon>Eukaryota</taxon>
        <taxon>Viridiplantae</taxon>
        <taxon>Streptophyta</taxon>
        <taxon>Embryophyta</taxon>
        <taxon>Tracheophyta</taxon>
        <taxon>Spermatophyta</taxon>
        <taxon>Magnoliopsida</taxon>
        <taxon>Liliopsida</taxon>
        <taxon>Poales</taxon>
        <taxon>Poaceae</taxon>
        <taxon>BOP clade</taxon>
        <taxon>Oryzoideae</taxon>
        <taxon>Oryzeae</taxon>
        <taxon>Oryzinae</taxon>
        <taxon>Leersia</taxon>
    </lineage>
</organism>
<evidence type="ECO:0000313" key="2">
    <source>
        <dbReference type="EnsemblPlants" id="LPERR11G17610.3"/>
    </source>
</evidence>
<evidence type="ECO:0000313" key="3">
    <source>
        <dbReference type="Proteomes" id="UP000032180"/>
    </source>
</evidence>